<gene>
    <name evidence="3" type="ORF">H8E29_12320</name>
</gene>
<dbReference type="AlphaFoldDB" id="A0A8J6TJG8"/>
<name>A0A8J6TJG8_9CHLR</name>
<dbReference type="PANTHER" id="PTHR45947:SF3">
    <property type="entry name" value="SULFOQUINOVOSYL TRANSFERASE SQD2"/>
    <property type="match status" value="1"/>
</dbReference>
<dbReference type="EMBL" id="JACNJN010000137">
    <property type="protein sequence ID" value="MBC8336044.1"/>
    <property type="molecule type" value="Genomic_DNA"/>
</dbReference>
<dbReference type="InterPro" id="IPR001296">
    <property type="entry name" value="Glyco_trans_1"/>
</dbReference>
<evidence type="ECO:0000313" key="3">
    <source>
        <dbReference type="EMBL" id="MBC8336044.1"/>
    </source>
</evidence>
<dbReference type="CDD" id="cd03801">
    <property type="entry name" value="GT4_PimA-like"/>
    <property type="match status" value="1"/>
</dbReference>
<dbReference type="SUPFAM" id="SSF53756">
    <property type="entry name" value="UDP-Glycosyltransferase/glycogen phosphorylase"/>
    <property type="match status" value="1"/>
</dbReference>
<evidence type="ECO:0000313" key="4">
    <source>
        <dbReference type="Proteomes" id="UP000614469"/>
    </source>
</evidence>
<dbReference type="PANTHER" id="PTHR45947">
    <property type="entry name" value="SULFOQUINOVOSYL TRANSFERASE SQD2"/>
    <property type="match status" value="1"/>
</dbReference>
<proteinExistence type="predicted"/>
<feature type="domain" description="Glycosyltransferase subfamily 4-like N-terminal" evidence="2">
    <location>
        <begin position="40"/>
        <end position="193"/>
    </location>
</feature>
<dbReference type="Pfam" id="PF13439">
    <property type="entry name" value="Glyco_transf_4"/>
    <property type="match status" value="1"/>
</dbReference>
<dbReference type="GO" id="GO:0016757">
    <property type="term" value="F:glycosyltransferase activity"/>
    <property type="evidence" value="ECO:0007669"/>
    <property type="project" value="InterPro"/>
</dbReference>
<dbReference type="InterPro" id="IPR050194">
    <property type="entry name" value="Glycosyltransferase_grp1"/>
</dbReference>
<dbReference type="Pfam" id="PF00534">
    <property type="entry name" value="Glycos_transf_1"/>
    <property type="match status" value="1"/>
</dbReference>
<feature type="domain" description="Glycosyl transferase family 1" evidence="1">
    <location>
        <begin position="202"/>
        <end position="358"/>
    </location>
</feature>
<accession>A0A8J6TJG8</accession>
<reference evidence="3 4" key="1">
    <citation type="submission" date="2020-08" db="EMBL/GenBank/DDBJ databases">
        <title>Bridging the membrane lipid divide: bacteria of the FCB group superphylum have the potential to synthesize archaeal ether lipids.</title>
        <authorList>
            <person name="Villanueva L."/>
            <person name="Von Meijenfeldt F.A.B."/>
            <person name="Westbye A.B."/>
            <person name="Yadav S."/>
            <person name="Hopmans E.C."/>
            <person name="Dutilh B.E."/>
            <person name="Sinninghe Damste J.S."/>
        </authorList>
    </citation>
    <scope>NUCLEOTIDE SEQUENCE [LARGE SCALE GENOMIC DNA]</scope>
    <source>
        <strain evidence="3">NIOZ-UU36</strain>
    </source>
</reference>
<comment type="caution">
    <text evidence="3">The sequence shown here is derived from an EMBL/GenBank/DDBJ whole genome shotgun (WGS) entry which is preliminary data.</text>
</comment>
<evidence type="ECO:0000259" key="1">
    <source>
        <dbReference type="Pfam" id="PF00534"/>
    </source>
</evidence>
<dbReference type="Gene3D" id="3.40.50.2000">
    <property type="entry name" value="Glycogen Phosphorylase B"/>
    <property type="match status" value="2"/>
</dbReference>
<dbReference type="InterPro" id="IPR028098">
    <property type="entry name" value="Glyco_trans_4-like_N"/>
</dbReference>
<evidence type="ECO:0000259" key="2">
    <source>
        <dbReference type="Pfam" id="PF13439"/>
    </source>
</evidence>
<dbReference type="Proteomes" id="UP000614469">
    <property type="component" value="Unassembled WGS sequence"/>
</dbReference>
<sequence length="388" mass="44710">MRITFLIKILPYIINGLKGLADNPMRILYFSFGYSPHDHRFLSALAKTEHQVYFVRLERSKNESEDRIVPTEIEQVIWEGGKRDFRWRDVPRYVRGLRRVIKRTQPDILHAGPIQTVGLVAVLTRFRPLLMMSWGFDLMEDVYRNKWWERVTKFVLRRSTFFISDAQVTRDKAIQYGMNSERTTVFPWGVDLAHYKPNEVTEKHKKGITLFCNRSWEPRYGVDVLARAFVQAAKSRPDLSLILLAGGSQNRLLRRILTSGGVMDQVHFGGYISQKDLPRYYNMADVYISPSHVDGSSVSLMEAMACGLPCLISDIPANKEWVIEGENGWLFPDGDVDALTKAILRVADKRDTLNENGAKSREVAEARADWSKNFQKLLQAYELTAQFK</sequence>
<protein>
    <submittedName>
        <fullName evidence="3">Glycosyltransferase family 4 protein</fullName>
    </submittedName>
</protein>
<organism evidence="3 4">
    <name type="scientific">Candidatus Desulfolinea nitratireducens</name>
    <dbReference type="NCBI Taxonomy" id="2841698"/>
    <lineage>
        <taxon>Bacteria</taxon>
        <taxon>Bacillati</taxon>
        <taxon>Chloroflexota</taxon>
        <taxon>Anaerolineae</taxon>
        <taxon>Anaerolineales</taxon>
        <taxon>Anaerolineales incertae sedis</taxon>
        <taxon>Candidatus Desulfolinea</taxon>
    </lineage>
</organism>